<name>A0A8S9ME21_BRACR</name>
<protein>
    <submittedName>
        <fullName evidence="1">Uncharacterized protein</fullName>
    </submittedName>
</protein>
<accession>A0A8S9ME21</accession>
<comment type="caution">
    <text evidence="1">The sequence shown here is derived from an EMBL/GenBank/DDBJ whole genome shotgun (WGS) entry which is preliminary data.</text>
</comment>
<sequence>MSIDLDVNKAGRMWMSCCELLVSQDPHDIARCGGLRRSPLSSRTSIKVATTSRGSVSIDVQTEVSINIRWKVSVDGGVTSVHGGKRVSVDEIVVGVDGG</sequence>
<dbReference type="AlphaFoldDB" id="A0A8S9ME21"/>
<proteinExistence type="predicted"/>
<organism evidence="1 2">
    <name type="scientific">Brassica cretica</name>
    <name type="common">Mustard</name>
    <dbReference type="NCBI Taxonomy" id="69181"/>
    <lineage>
        <taxon>Eukaryota</taxon>
        <taxon>Viridiplantae</taxon>
        <taxon>Streptophyta</taxon>
        <taxon>Embryophyta</taxon>
        <taxon>Tracheophyta</taxon>
        <taxon>Spermatophyta</taxon>
        <taxon>Magnoliopsida</taxon>
        <taxon>eudicotyledons</taxon>
        <taxon>Gunneridae</taxon>
        <taxon>Pentapetalae</taxon>
        <taxon>rosids</taxon>
        <taxon>malvids</taxon>
        <taxon>Brassicales</taxon>
        <taxon>Brassicaceae</taxon>
        <taxon>Brassiceae</taxon>
        <taxon>Brassica</taxon>
    </lineage>
</organism>
<dbReference type="Proteomes" id="UP000712281">
    <property type="component" value="Unassembled WGS sequence"/>
</dbReference>
<gene>
    <name evidence="1" type="ORF">F2Q68_00039139</name>
</gene>
<evidence type="ECO:0000313" key="2">
    <source>
        <dbReference type="Proteomes" id="UP000712281"/>
    </source>
</evidence>
<evidence type="ECO:0000313" key="1">
    <source>
        <dbReference type="EMBL" id="KAF2616468.1"/>
    </source>
</evidence>
<reference evidence="1" key="1">
    <citation type="submission" date="2019-12" db="EMBL/GenBank/DDBJ databases">
        <title>Genome sequencing and annotation of Brassica cretica.</title>
        <authorList>
            <person name="Studholme D.J."/>
            <person name="Sarris P.F."/>
        </authorList>
    </citation>
    <scope>NUCLEOTIDE SEQUENCE</scope>
    <source>
        <strain evidence="1">PFS-001/15</strain>
        <tissue evidence="1">Leaf</tissue>
    </source>
</reference>
<dbReference type="EMBL" id="QGKW02000007">
    <property type="protein sequence ID" value="KAF2616468.1"/>
    <property type="molecule type" value="Genomic_DNA"/>
</dbReference>